<evidence type="ECO:0000313" key="3">
    <source>
        <dbReference type="Proteomes" id="UP000637628"/>
    </source>
</evidence>
<evidence type="ECO:0000313" key="2">
    <source>
        <dbReference type="EMBL" id="GIE04843.1"/>
    </source>
</evidence>
<comment type="caution">
    <text evidence="2">The sequence shown here is derived from an EMBL/GenBank/DDBJ whole genome shotgun (WGS) entry which is preliminary data.</text>
</comment>
<keyword evidence="1" id="KW-1133">Transmembrane helix</keyword>
<dbReference type="EMBL" id="BOML01000050">
    <property type="protein sequence ID" value="GIE04843.1"/>
    <property type="molecule type" value="Genomic_DNA"/>
</dbReference>
<organism evidence="2 3">
    <name type="scientific">Paractinoplanes durhamensis</name>
    <dbReference type="NCBI Taxonomy" id="113563"/>
    <lineage>
        <taxon>Bacteria</taxon>
        <taxon>Bacillati</taxon>
        <taxon>Actinomycetota</taxon>
        <taxon>Actinomycetes</taxon>
        <taxon>Micromonosporales</taxon>
        <taxon>Micromonosporaceae</taxon>
        <taxon>Paractinoplanes</taxon>
    </lineage>
</organism>
<protein>
    <submittedName>
        <fullName evidence="2">Uncharacterized protein</fullName>
    </submittedName>
</protein>
<reference evidence="2 3" key="1">
    <citation type="submission" date="2021-01" db="EMBL/GenBank/DDBJ databases">
        <title>Whole genome shotgun sequence of Actinoplanes durhamensis NBRC 14914.</title>
        <authorList>
            <person name="Komaki H."/>
            <person name="Tamura T."/>
        </authorList>
    </citation>
    <scope>NUCLEOTIDE SEQUENCE [LARGE SCALE GENOMIC DNA]</scope>
    <source>
        <strain evidence="2 3">NBRC 14914</strain>
    </source>
</reference>
<proteinExistence type="predicted"/>
<name>A0ABQ3Z4T0_9ACTN</name>
<feature type="transmembrane region" description="Helical" evidence="1">
    <location>
        <begin position="24"/>
        <end position="42"/>
    </location>
</feature>
<dbReference type="Proteomes" id="UP000637628">
    <property type="component" value="Unassembled WGS sequence"/>
</dbReference>
<gene>
    <name evidence="2" type="ORF">Adu01nite_61930</name>
</gene>
<keyword evidence="1" id="KW-0812">Transmembrane</keyword>
<accession>A0ABQ3Z4T0</accession>
<sequence length="64" mass="7155">MQNSQLVGGLHDHLASRFMSEGNIIGWVMVWLLGLAVLYRVIRTAVAHGIADADEKRRRSARPN</sequence>
<keyword evidence="1" id="KW-0472">Membrane</keyword>
<keyword evidence="3" id="KW-1185">Reference proteome</keyword>
<evidence type="ECO:0000256" key="1">
    <source>
        <dbReference type="SAM" id="Phobius"/>
    </source>
</evidence>